<dbReference type="SMART" id="SM00332">
    <property type="entry name" value="PP2Cc"/>
    <property type="match status" value="1"/>
</dbReference>
<feature type="domain" description="PPM-type phosphatase" evidence="1">
    <location>
        <begin position="24"/>
        <end position="318"/>
    </location>
</feature>
<accession>A0A2G8SVV5</accession>
<evidence type="ECO:0000259" key="1">
    <source>
        <dbReference type="PROSITE" id="PS51746"/>
    </source>
</evidence>
<dbReference type="PROSITE" id="PS51746">
    <property type="entry name" value="PPM_2"/>
    <property type="match status" value="1"/>
</dbReference>
<reference evidence="2 3" key="1">
    <citation type="submission" date="2017-10" db="EMBL/GenBank/DDBJ databases">
        <title>Massilia psychrophilum sp. nov., a novel purple-pigmented bacterium isolated from Tianshan glacier, Xinjiang Municipality, China.</title>
        <authorList>
            <person name="Wang H."/>
        </authorList>
    </citation>
    <scope>NUCLEOTIDE SEQUENCE [LARGE SCALE GENOMIC DNA]</scope>
    <source>
        <strain evidence="2 3">JCM 30813</strain>
    </source>
</reference>
<dbReference type="InterPro" id="IPR001932">
    <property type="entry name" value="PPM-type_phosphatase-like_dom"/>
</dbReference>
<dbReference type="AlphaFoldDB" id="A0A2G8SVV5"/>
<dbReference type="EMBL" id="PDOB01000057">
    <property type="protein sequence ID" value="PIL37916.1"/>
    <property type="molecule type" value="Genomic_DNA"/>
</dbReference>
<comment type="caution">
    <text evidence="2">The sequence shown here is derived from an EMBL/GenBank/DDBJ whole genome shotgun (WGS) entry which is preliminary data.</text>
</comment>
<name>A0A2G8SVV5_9BURK</name>
<dbReference type="InterPro" id="IPR036457">
    <property type="entry name" value="PPM-type-like_dom_sf"/>
</dbReference>
<keyword evidence="3" id="KW-1185">Reference proteome</keyword>
<sequence length="334" mass="36113">MSPFQILAAHDTLHFGPHLDIAAATGAGADPGSPLENQDNFLLIDAHGRAALLDGQKLRQVEVAGWTAGHVRLAVLDGMGGHGQGRQAAEAVAAGLLAIPPCTALPELAAYLDALHARLQRQFADANGDYGAGERARRPGTTLTLMELPPGQPPLLYHVGDSRLYEITVDRVFPLTVDHVPATAFAMAGVLGEHEWWQQVHGEHRSQIAQAFILGNAFANPAMLSDPLFDLSASTLPPFLRHLPDRRTLVLRPDAVYVLATDGFWACFEPHLWVGRWPALLSRGRNARAMLVLLFEEINSRPPPGLHIDNITAIVLRPVLESAPETDPGDDTYA</sequence>
<dbReference type="RefSeq" id="WP_099917848.1">
    <property type="nucleotide sequence ID" value="NZ_BMHS01000029.1"/>
</dbReference>
<dbReference type="SUPFAM" id="SSF81606">
    <property type="entry name" value="PP2C-like"/>
    <property type="match status" value="1"/>
</dbReference>
<dbReference type="Proteomes" id="UP000228593">
    <property type="component" value="Unassembled WGS sequence"/>
</dbReference>
<dbReference type="Gene3D" id="3.60.40.10">
    <property type="entry name" value="PPM-type phosphatase domain"/>
    <property type="match status" value="1"/>
</dbReference>
<dbReference type="OrthoDB" id="9801841at2"/>
<evidence type="ECO:0000313" key="2">
    <source>
        <dbReference type="EMBL" id="PIL37916.1"/>
    </source>
</evidence>
<protein>
    <submittedName>
        <fullName evidence="2">Protein phosphatase</fullName>
    </submittedName>
</protein>
<proteinExistence type="predicted"/>
<organism evidence="2 3">
    <name type="scientific">Massilia psychrophila</name>
    <dbReference type="NCBI Taxonomy" id="1603353"/>
    <lineage>
        <taxon>Bacteria</taxon>
        <taxon>Pseudomonadati</taxon>
        <taxon>Pseudomonadota</taxon>
        <taxon>Betaproteobacteria</taxon>
        <taxon>Burkholderiales</taxon>
        <taxon>Oxalobacteraceae</taxon>
        <taxon>Telluria group</taxon>
        <taxon>Massilia</taxon>
    </lineage>
</organism>
<evidence type="ECO:0000313" key="3">
    <source>
        <dbReference type="Proteomes" id="UP000228593"/>
    </source>
</evidence>
<gene>
    <name evidence="2" type="ORF">CR103_20900</name>
</gene>